<evidence type="ECO:0000313" key="16">
    <source>
        <dbReference type="Proteomes" id="UP000637423"/>
    </source>
</evidence>
<evidence type="ECO:0000256" key="12">
    <source>
        <dbReference type="PIRSR" id="PIRSR634015-1"/>
    </source>
</evidence>
<evidence type="ECO:0000256" key="10">
    <source>
        <dbReference type="ARBA" id="ARBA00022833"/>
    </source>
</evidence>
<evidence type="ECO:0000256" key="11">
    <source>
        <dbReference type="ARBA" id="ARBA00023049"/>
    </source>
</evidence>
<feature type="domain" description="Peptidase M1 membrane alanine aminopeptidase" evidence="14">
    <location>
        <begin position="232"/>
        <end position="435"/>
    </location>
</feature>
<dbReference type="PANTHER" id="PTHR45726:SF3">
    <property type="entry name" value="LEUKOTRIENE A-4 HYDROLASE"/>
    <property type="match status" value="1"/>
</dbReference>
<keyword evidence="16" id="KW-1185">Reference proteome</keyword>
<keyword evidence="6" id="KW-0963">Cytoplasm</keyword>
<dbReference type="InterPro" id="IPR027268">
    <property type="entry name" value="Peptidase_M4/M1_CTD_sf"/>
</dbReference>
<dbReference type="SUPFAM" id="SSF55486">
    <property type="entry name" value="Metalloproteases ('zincins'), catalytic domain"/>
    <property type="match status" value="1"/>
</dbReference>
<evidence type="ECO:0000259" key="14">
    <source>
        <dbReference type="Pfam" id="PF01433"/>
    </source>
</evidence>
<dbReference type="InterPro" id="IPR034015">
    <property type="entry name" value="M1_LTA4H"/>
</dbReference>
<organism evidence="15 16">
    <name type="scientific">Undibacterium terreum</name>
    <dbReference type="NCBI Taxonomy" id="1224302"/>
    <lineage>
        <taxon>Bacteria</taxon>
        <taxon>Pseudomonadati</taxon>
        <taxon>Pseudomonadota</taxon>
        <taxon>Betaproteobacteria</taxon>
        <taxon>Burkholderiales</taxon>
        <taxon>Oxalobacteraceae</taxon>
        <taxon>Undibacterium</taxon>
    </lineage>
</organism>
<keyword evidence="11" id="KW-0482">Metalloprotease</keyword>
<feature type="binding site" evidence="13">
    <location>
        <position position="293"/>
    </location>
    <ligand>
        <name>Zn(2+)</name>
        <dbReference type="ChEBI" id="CHEBI:29105"/>
        <note>catalytic</note>
    </ligand>
</feature>
<evidence type="ECO:0000256" key="9">
    <source>
        <dbReference type="ARBA" id="ARBA00022801"/>
    </source>
</evidence>
<sequence length="439" mass="48913">MALPVSFLSRIRRFILPLSAAWLGWQGGADAAEILSYHARLQPDMAMHSIQGQTRIALRGTAQAASQLSFPVHALNVTALELDGSSIPVNIAQGKLLVALPASPPGQTHSLQISYQGKPDKGLVFGTDYVYTAFHTCHWMICDEAPGIRASINMEIQLPADYKLVASGVPVAIKPGPDGLVSHLWHQQRADASYLYGFAAGKFQQTTERVGEVTLDYYGAVDDAAALRKKFQPTSQMLEFLQQKAGVPFPHPTYSQVLLPGSEAQELSSFSVIGKQMLDPILDEPREDWVIVHELAHQWWGNSLTCRDWKDFWLNEGITVFMVAAYKEQRWGHAAYVHELELASKRWQAAIDAGFDKPLAYVGDYPSLRIQRAITYSKGAIFMDVLRKELGDELFWQGFRHYTQQYAGKSVDSRDFQLAMEQTAGRPLGTLFDAWVNGK</sequence>
<dbReference type="InterPro" id="IPR014782">
    <property type="entry name" value="Peptidase_M1_dom"/>
</dbReference>
<evidence type="ECO:0000256" key="2">
    <source>
        <dbReference type="ARBA" id="ARBA00004496"/>
    </source>
</evidence>
<keyword evidence="7" id="KW-0645">Protease</keyword>
<dbReference type="GO" id="GO:0005737">
    <property type="term" value="C:cytoplasm"/>
    <property type="evidence" value="ECO:0007669"/>
    <property type="project" value="UniProtKB-SubCell"/>
</dbReference>
<reference evidence="15" key="2">
    <citation type="submission" date="2020-09" db="EMBL/GenBank/DDBJ databases">
        <authorList>
            <person name="Sun Q."/>
            <person name="Zhou Y."/>
        </authorList>
    </citation>
    <scope>NUCLEOTIDE SEQUENCE</scope>
    <source>
        <strain evidence="15">CGMCC 1.10998</strain>
    </source>
</reference>
<evidence type="ECO:0000256" key="7">
    <source>
        <dbReference type="ARBA" id="ARBA00022670"/>
    </source>
</evidence>
<feature type="active site" description="Proton donor" evidence="12">
    <location>
        <position position="376"/>
    </location>
</feature>
<dbReference type="EC" id="3.4.11.2" evidence="4"/>
<dbReference type="Gene3D" id="2.60.40.1730">
    <property type="entry name" value="tricorn interacting facor f3 domain"/>
    <property type="match status" value="1"/>
</dbReference>
<feature type="binding site" evidence="13">
    <location>
        <position position="297"/>
    </location>
    <ligand>
        <name>Zn(2+)</name>
        <dbReference type="ChEBI" id="CHEBI:29105"/>
        <note>catalytic</note>
    </ligand>
</feature>
<keyword evidence="8 13" id="KW-0479">Metal-binding</keyword>
<dbReference type="GO" id="GO:0016285">
    <property type="term" value="F:alanyl aminopeptidase activity"/>
    <property type="evidence" value="ECO:0007669"/>
    <property type="project" value="UniProtKB-EC"/>
</dbReference>
<evidence type="ECO:0000313" key="15">
    <source>
        <dbReference type="EMBL" id="GGC96467.1"/>
    </source>
</evidence>
<protein>
    <recommendedName>
        <fullName evidence="5">Aminopeptidase N</fullName>
        <ecNumber evidence="4">3.4.11.2</ecNumber>
    </recommendedName>
</protein>
<comment type="subcellular location">
    <subcellularLocation>
        <location evidence="2">Cytoplasm</location>
    </subcellularLocation>
</comment>
<dbReference type="EMBL" id="BMED01000006">
    <property type="protein sequence ID" value="GGC96467.1"/>
    <property type="molecule type" value="Genomic_DNA"/>
</dbReference>
<name>A0A916UZS4_9BURK</name>
<dbReference type="SUPFAM" id="SSF63737">
    <property type="entry name" value="Leukotriene A4 hydrolase N-terminal domain"/>
    <property type="match status" value="1"/>
</dbReference>
<dbReference type="InterPro" id="IPR042097">
    <property type="entry name" value="Aminopeptidase_N-like_N_sf"/>
</dbReference>
<gene>
    <name evidence="15" type="ORF">GCM10011396_49850</name>
</gene>
<feature type="binding site" evidence="13">
    <location>
        <position position="316"/>
    </location>
    <ligand>
        <name>Zn(2+)</name>
        <dbReference type="ChEBI" id="CHEBI:29105"/>
        <note>catalytic</note>
    </ligand>
</feature>
<evidence type="ECO:0000256" key="3">
    <source>
        <dbReference type="ARBA" id="ARBA00010136"/>
    </source>
</evidence>
<keyword evidence="10 13" id="KW-0862">Zinc</keyword>
<dbReference type="RefSeq" id="WP_188568843.1">
    <property type="nucleotide sequence ID" value="NZ_BMED01000006.1"/>
</dbReference>
<dbReference type="PANTHER" id="PTHR45726">
    <property type="entry name" value="LEUKOTRIENE A-4 HYDROLASE"/>
    <property type="match status" value="1"/>
</dbReference>
<comment type="caution">
    <text evidence="15">The sequence shown here is derived from an EMBL/GenBank/DDBJ whole genome shotgun (WGS) entry which is preliminary data.</text>
</comment>
<dbReference type="GO" id="GO:0006508">
    <property type="term" value="P:proteolysis"/>
    <property type="evidence" value="ECO:0007669"/>
    <property type="project" value="UniProtKB-KW"/>
</dbReference>
<dbReference type="Pfam" id="PF01433">
    <property type="entry name" value="Peptidase_M1"/>
    <property type="match status" value="1"/>
</dbReference>
<reference evidence="15" key="1">
    <citation type="journal article" date="2014" name="Int. J. Syst. Evol. Microbiol.">
        <title>Complete genome sequence of Corynebacterium casei LMG S-19264T (=DSM 44701T), isolated from a smear-ripened cheese.</title>
        <authorList>
            <consortium name="US DOE Joint Genome Institute (JGI-PGF)"/>
            <person name="Walter F."/>
            <person name="Albersmeier A."/>
            <person name="Kalinowski J."/>
            <person name="Ruckert C."/>
        </authorList>
    </citation>
    <scope>NUCLEOTIDE SEQUENCE</scope>
    <source>
        <strain evidence="15">CGMCC 1.10998</strain>
    </source>
</reference>
<evidence type="ECO:0000256" key="1">
    <source>
        <dbReference type="ARBA" id="ARBA00000098"/>
    </source>
</evidence>
<dbReference type="AlphaFoldDB" id="A0A916UZS4"/>
<feature type="active site" description="Proton acceptor" evidence="12">
    <location>
        <position position="294"/>
    </location>
</feature>
<accession>A0A916UZS4</accession>
<dbReference type="InterPro" id="IPR001930">
    <property type="entry name" value="Peptidase_M1"/>
</dbReference>
<comment type="catalytic activity">
    <reaction evidence="1">
        <text>Release of an N-terminal amino acid, Xaa-|-Yaa- from a peptide, amide or arylamide. Xaa is preferably Ala, but may be most amino acids including Pro (slow action). When a terminal hydrophobic residue is followed by a prolyl residue, the two may be released as an intact Xaa-Pro dipeptide.</text>
        <dbReference type="EC" id="3.4.11.2"/>
    </reaction>
</comment>
<dbReference type="GO" id="GO:0008237">
    <property type="term" value="F:metallopeptidase activity"/>
    <property type="evidence" value="ECO:0007669"/>
    <property type="project" value="UniProtKB-KW"/>
</dbReference>
<evidence type="ECO:0000256" key="5">
    <source>
        <dbReference type="ARBA" id="ARBA00015611"/>
    </source>
</evidence>
<keyword evidence="9" id="KW-0378">Hydrolase</keyword>
<dbReference type="GO" id="GO:0008270">
    <property type="term" value="F:zinc ion binding"/>
    <property type="evidence" value="ECO:0007669"/>
    <property type="project" value="InterPro"/>
</dbReference>
<keyword evidence="15" id="KW-0031">Aminopeptidase</keyword>
<evidence type="ECO:0000256" key="6">
    <source>
        <dbReference type="ARBA" id="ARBA00022490"/>
    </source>
</evidence>
<comment type="similarity">
    <text evidence="3">Belongs to the peptidase M1 family.</text>
</comment>
<proteinExistence type="inferred from homology"/>
<evidence type="ECO:0000256" key="8">
    <source>
        <dbReference type="ARBA" id="ARBA00022723"/>
    </source>
</evidence>
<dbReference type="PRINTS" id="PR00756">
    <property type="entry name" value="ALADIPTASE"/>
</dbReference>
<evidence type="ECO:0000256" key="13">
    <source>
        <dbReference type="PIRSR" id="PIRSR634015-3"/>
    </source>
</evidence>
<dbReference type="Proteomes" id="UP000637423">
    <property type="component" value="Unassembled WGS sequence"/>
</dbReference>
<evidence type="ECO:0000256" key="4">
    <source>
        <dbReference type="ARBA" id="ARBA00012564"/>
    </source>
</evidence>
<comment type="cofactor">
    <cofactor evidence="13">
        <name>Zn(2+)</name>
        <dbReference type="ChEBI" id="CHEBI:29105"/>
    </cofactor>
    <text evidence="13">Binds 1 zinc ion per subunit.</text>
</comment>
<dbReference type="Gene3D" id="1.10.390.10">
    <property type="entry name" value="Neutral Protease Domain 2"/>
    <property type="match status" value="1"/>
</dbReference>